<feature type="domain" description="Enoyl reductase (ER)" evidence="1">
    <location>
        <begin position="11"/>
        <end position="327"/>
    </location>
</feature>
<dbReference type="RefSeq" id="WP_148927309.1">
    <property type="nucleotide sequence ID" value="NZ_VNHS01000001.1"/>
</dbReference>
<dbReference type="SUPFAM" id="SSF50129">
    <property type="entry name" value="GroES-like"/>
    <property type="match status" value="1"/>
</dbReference>
<keyword evidence="3" id="KW-1185">Reference proteome</keyword>
<dbReference type="InterPro" id="IPR020843">
    <property type="entry name" value="ER"/>
</dbReference>
<reference evidence="2 3" key="1">
    <citation type="submission" date="2019-07" db="EMBL/GenBank/DDBJ databases">
        <title>Genomic Encyclopedia of Type Strains, Phase III (KMG-III): the genomes of soil and plant-associated and newly described type strains.</title>
        <authorList>
            <person name="Whitman W."/>
        </authorList>
    </citation>
    <scope>NUCLEOTIDE SEQUENCE [LARGE SCALE GENOMIC DNA]</scope>
    <source>
        <strain evidence="2 3">BL24</strain>
    </source>
</reference>
<dbReference type="PANTHER" id="PTHR43677:SF4">
    <property type="entry name" value="QUINONE OXIDOREDUCTASE-LIKE PROTEIN 2"/>
    <property type="match status" value="1"/>
</dbReference>
<dbReference type="InterPro" id="IPR011032">
    <property type="entry name" value="GroES-like_sf"/>
</dbReference>
<dbReference type="InterPro" id="IPR013149">
    <property type="entry name" value="ADH-like_C"/>
</dbReference>
<protein>
    <submittedName>
        <fullName evidence="2">NADPH:quinone reductase-like Zn-dependent oxidoreductase</fullName>
    </submittedName>
</protein>
<dbReference type="SMART" id="SM00829">
    <property type="entry name" value="PKS_ER"/>
    <property type="match status" value="1"/>
</dbReference>
<dbReference type="Gene3D" id="3.40.50.720">
    <property type="entry name" value="NAD(P)-binding Rossmann-like Domain"/>
    <property type="match status" value="1"/>
</dbReference>
<dbReference type="InterPro" id="IPR013154">
    <property type="entry name" value="ADH-like_N"/>
</dbReference>
<organism evidence="2 3">
    <name type="scientific">Paenibacillus methanolicus</name>
    <dbReference type="NCBI Taxonomy" id="582686"/>
    <lineage>
        <taxon>Bacteria</taxon>
        <taxon>Bacillati</taxon>
        <taxon>Bacillota</taxon>
        <taxon>Bacilli</taxon>
        <taxon>Bacillales</taxon>
        <taxon>Paenibacillaceae</taxon>
        <taxon>Paenibacillus</taxon>
    </lineage>
</organism>
<dbReference type="Proteomes" id="UP000323257">
    <property type="component" value="Unassembled WGS sequence"/>
</dbReference>
<dbReference type="SUPFAM" id="SSF51735">
    <property type="entry name" value="NAD(P)-binding Rossmann-fold domains"/>
    <property type="match status" value="1"/>
</dbReference>
<dbReference type="InterPro" id="IPR036291">
    <property type="entry name" value="NAD(P)-bd_dom_sf"/>
</dbReference>
<dbReference type="EMBL" id="VNHS01000001">
    <property type="protein sequence ID" value="TYP79220.1"/>
    <property type="molecule type" value="Genomic_DNA"/>
</dbReference>
<proteinExistence type="predicted"/>
<dbReference type="Gene3D" id="3.90.180.10">
    <property type="entry name" value="Medium-chain alcohol dehydrogenases, catalytic domain"/>
    <property type="match status" value="1"/>
</dbReference>
<dbReference type="GO" id="GO:0016491">
    <property type="term" value="F:oxidoreductase activity"/>
    <property type="evidence" value="ECO:0007669"/>
    <property type="project" value="InterPro"/>
</dbReference>
<comment type="caution">
    <text evidence="2">The sequence shown here is derived from an EMBL/GenBank/DDBJ whole genome shotgun (WGS) entry which is preliminary data.</text>
</comment>
<sequence length="329" mass="34718">MKAIVIEQPTGSAGLRYRELPDLQPVPGMLTIDVAYAGVGYFEVLLSRGEFDAFFPMPLTPGLEVSGYVRAIGEGVEGFYVGQPVAAMTLHQMNGYATVANVRPDLTVPLDQLGADLDLATAAAAIVNLTTAYLAIRDVNRLRSGDDVLIHAAVGGLGSFLGQVARRLGAGKVFGTVGSAEKTKLAATFGYDELFLRSEFVEQTLRATDGAGVHAVFDPVGGAMRKQSLDVLRPLGELVVVGNASGDEDVSHSFNGIWLSNRKVAGFTLGGLSDSNPVETGQAAKEALSMLARKEIHAEIDGVYPLEKAGEALARLEEGKTVGKLVLQM</sequence>
<dbReference type="Pfam" id="PF00107">
    <property type="entry name" value="ADH_zinc_N"/>
    <property type="match status" value="1"/>
</dbReference>
<evidence type="ECO:0000259" key="1">
    <source>
        <dbReference type="SMART" id="SM00829"/>
    </source>
</evidence>
<dbReference type="AlphaFoldDB" id="A0A5S5CHI3"/>
<dbReference type="OrthoDB" id="9787435at2"/>
<accession>A0A5S5CHI3</accession>
<evidence type="ECO:0000313" key="2">
    <source>
        <dbReference type="EMBL" id="TYP79220.1"/>
    </source>
</evidence>
<evidence type="ECO:0000313" key="3">
    <source>
        <dbReference type="Proteomes" id="UP000323257"/>
    </source>
</evidence>
<dbReference type="PANTHER" id="PTHR43677">
    <property type="entry name" value="SHORT-CHAIN DEHYDROGENASE/REDUCTASE"/>
    <property type="match status" value="1"/>
</dbReference>
<dbReference type="Pfam" id="PF08240">
    <property type="entry name" value="ADH_N"/>
    <property type="match status" value="1"/>
</dbReference>
<gene>
    <name evidence="2" type="ORF">BCM02_101338</name>
</gene>
<name>A0A5S5CHI3_9BACL</name>
<dbReference type="InterPro" id="IPR051397">
    <property type="entry name" value="Zn-ADH-like_protein"/>
</dbReference>